<evidence type="ECO:0000313" key="3">
    <source>
        <dbReference type="Proteomes" id="UP001490940"/>
    </source>
</evidence>
<dbReference type="PANTHER" id="PTHR42957">
    <property type="entry name" value="HELICASE MJ1565-RELATED"/>
    <property type="match status" value="1"/>
</dbReference>
<evidence type="ECO:0000259" key="1">
    <source>
        <dbReference type="Pfam" id="PF01935"/>
    </source>
</evidence>
<gene>
    <name evidence="2" type="ORF">AAGT82_07955</name>
</gene>
<dbReference type="Gene3D" id="3.40.50.300">
    <property type="entry name" value="P-loop containing nucleotide triphosphate hydrolases"/>
    <property type="match status" value="2"/>
</dbReference>
<keyword evidence="2" id="KW-0547">Nucleotide-binding</keyword>
<keyword evidence="2" id="KW-0067">ATP-binding</keyword>
<dbReference type="Pfam" id="PF01935">
    <property type="entry name" value="DUF87"/>
    <property type="match status" value="1"/>
</dbReference>
<organism evidence="2 3">
    <name type="scientific">Enterobacter quasihormaechei</name>
    <dbReference type="NCBI Taxonomy" id="2529382"/>
    <lineage>
        <taxon>Bacteria</taxon>
        <taxon>Pseudomonadati</taxon>
        <taxon>Pseudomonadota</taxon>
        <taxon>Gammaproteobacteria</taxon>
        <taxon>Enterobacterales</taxon>
        <taxon>Enterobacteriaceae</taxon>
        <taxon>Enterobacter</taxon>
    </lineage>
</organism>
<dbReference type="InterPro" id="IPR027417">
    <property type="entry name" value="P-loop_NTPase"/>
</dbReference>
<reference evidence="2 3" key="1">
    <citation type="submission" date="2024-04" db="EMBL/GenBank/DDBJ databases">
        <title>Draft genome sequence of a multidrug-resistant Enterobacter quasihormaechei Hakim RU_CBWE strain isolated from pond surface water at the University of Rajshahi in Bangladesh.</title>
        <authorList>
            <person name="Raihan J."/>
            <person name="Islam M.S."/>
            <person name="Khan M.U."/>
            <person name="Romance M."/>
            <person name="Haque M.H."/>
        </authorList>
    </citation>
    <scope>NUCLEOTIDE SEQUENCE [LARGE SCALE GENOMIC DNA]</scope>
    <source>
        <strain evidence="2 3">Hakim RU_CBWE</strain>
    </source>
</reference>
<comment type="caution">
    <text evidence="2">The sequence shown here is derived from an EMBL/GenBank/DDBJ whole genome shotgun (WGS) entry which is preliminary data.</text>
</comment>
<dbReference type="GO" id="GO:0005524">
    <property type="term" value="F:ATP binding"/>
    <property type="evidence" value="ECO:0007669"/>
    <property type="project" value="UniProtKB-KW"/>
</dbReference>
<feature type="domain" description="Helicase HerA central" evidence="1">
    <location>
        <begin position="135"/>
        <end position="319"/>
    </location>
</feature>
<dbReference type="RefSeq" id="WP_059294870.1">
    <property type="nucleotide sequence ID" value="NZ_JBCGUG010000003.1"/>
</dbReference>
<proteinExistence type="predicted"/>
<protein>
    <submittedName>
        <fullName evidence="2">ATP-binding protein</fullName>
    </submittedName>
</protein>
<dbReference type="PANTHER" id="PTHR42957:SF1">
    <property type="entry name" value="HELICASE MJ1565-RELATED"/>
    <property type="match status" value="1"/>
</dbReference>
<dbReference type="EMBL" id="JBCGUG010000003">
    <property type="protein sequence ID" value="MEM0704357.1"/>
    <property type="molecule type" value="Genomic_DNA"/>
</dbReference>
<name>A0ABU9PIE0_9ENTR</name>
<accession>A0ABU9PIE0</accession>
<dbReference type="InterPro" id="IPR002789">
    <property type="entry name" value="HerA_central"/>
</dbReference>
<keyword evidence="3" id="KW-1185">Reference proteome</keyword>
<evidence type="ECO:0000313" key="2">
    <source>
        <dbReference type="EMBL" id="MEM0704357.1"/>
    </source>
</evidence>
<dbReference type="Proteomes" id="UP001490940">
    <property type="component" value="Unassembled WGS sequence"/>
</dbReference>
<dbReference type="SUPFAM" id="SSF52540">
    <property type="entry name" value="P-loop containing nucleoside triphosphate hydrolases"/>
    <property type="match status" value="1"/>
</dbReference>
<sequence length="601" mass="68245">MDKFVIGNVTAVQGVSVRAKVKPDLYQSTYFYEGNVYRGISINEFVILKKGYYDIVGKVEGEEIVENLRPDHNSIEQNRFDRFIDIKIIGSFFNSQFQPGIKFLPMIGDSLHLISDNLISAIYNYRNNKSTSVINVGKSLLEGLDISIPINGVYNSHLGIFGNTGSGKSNTLSKLYVSLFESVIESKIFDKSKFLLIDFNGEYNSIHGLFPEVSEYINLRTRGEQGDKIKLPTDSFWDAELLSVLFSATEKTQKPFLNHLVRNKARYPGNLTQYLRTTLEIMFGPNQHKETVNLLKSIAKLLSSNNSQEIINELSAFMWHSTQERFKGNHGAAHTNTVQEAIDLIPFTYSLHIDDITIFEEIIIRSTLQLINSVSKNYVQYEHINPLISKISSMSDGLEKVLEISTEQDEQSPPISIISLRNCNQEIKKAIPMMLAKCHFQNHKDNLNTSFHFIIDEAHNILSDISTRESEAWKDYRLDLFEEIIKEGRKFGFFVTISSQRPADISQTIISQLHNYFIHRLVNENDLFLLKNTISTLDAASRSLIPTLPPGACILSGTAFHTPALVQIDKLVEEKSPASETINLELIWGLVDEDDEDEQRN</sequence>
<dbReference type="InterPro" id="IPR008571">
    <property type="entry name" value="HerA-like"/>
</dbReference>